<gene>
    <name evidence="1" type="ORF">BDV29DRAFT_197254</name>
</gene>
<protein>
    <submittedName>
        <fullName evidence="1">Putative haloacid dehalogenase-like hydrolase</fullName>
    </submittedName>
</protein>
<keyword evidence="2" id="KW-1185">Reference proteome</keyword>
<dbReference type="EMBL" id="ML732267">
    <property type="protein sequence ID" value="KAB8071643.1"/>
    <property type="molecule type" value="Genomic_DNA"/>
</dbReference>
<dbReference type="SUPFAM" id="SSF56784">
    <property type="entry name" value="HAD-like"/>
    <property type="match status" value="1"/>
</dbReference>
<dbReference type="GO" id="GO:0016787">
    <property type="term" value="F:hydrolase activity"/>
    <property type="evidence" value="ECO:0007669"/>
    <property type="project" value="UniProtKB-KW"/>
</dbReference>
<dbReference type="PANTHER" id="PTHR46191:SF2">
    <property type="entry name" value="HALOACID DEHALOGENASE-LIKE HYDROLASE DOMAIN-CONTAINING PROTEIN 3"/>
    <property type="match status" value="1"/>
</dbReference>
<dbReference type="Gene3D" id="3.40.50.1000">
    <property type="entry name" value="HAD superfamily/HAD-like"/>
    <property type="match status" value="1"/>
</dbReference>
<accession>A0A5N5WSY9</accession>
<dbReference type="InterPro" id="IPR044924">
    <property type="entry name" value="HAD-SF_hydro_IA_REG-2-like_cap"/>
</dbReference>
<dbReference type="Gene3D" id="1.10.150.720">
    <property type="entry name" value="Haloacid dehalogenase-like hydrolase"/>
    <property type="match status" value="1"/>
</dbReference>
<dbReference type="InterPro" id="IPR036412">
    <property type="entry name" value="HAD-like_sf"/>
</dbReference>
<name>A0A5N5WSY9_9EURO</name>
<dbReference type="GO" id="GO:0005634">
    <property type="term" value="C:nucleus"/>
    <property type="evidence" value="ECO:0007669"/>
    <property type="project" value="TreeGrafter"/>
</dbReference>
<proteinExistence type="predicted"/>
<dbReference type="PANTHER" id="PTHR46191">
    <property type="match status" value="1"/>
</dbReference>
<dbReference type="AlphaFoldDB" id="A0A5N5WSY9"/>
<dbReference type="OrthoDB" id="444127at2759"/>
<sequence length="307" mass="33870">MPPNKRTLLLTLDAFGTLFHPRHPIPEQYASAAHIFGLPKAVITPERLGTAFKTAFKVQSNALPNYGRDDVLRGRYGGPRQWWEEVIRASFARAIASENPHRDVGDIELPEGLVGHLLDRFAGKEGYALFDDAGLFFDRVRGVKKGGLGPFERVLIGVISNSDDRVPGVLRSLGVRVGQWRADDGLRLPGFEEREGRGLASRGDGDVDDVDLVVTSYEAGEEKPSPRIFNVALRQAKALVGLGGGRDSLGQWTCVHVGDDYEKDYCAAIDAGWGGYFLPRGEDRRRLDGVNMIRSLTDLIPRLEAYE</sequence>
<dbReference type="Proteomes" id="UP000326565">
    <property type="component" value="Unassembled WGS sequence"/>
</dbReference>
<reference evidence="1 2" key="1">
    <citation type="submission" date="2019-04" db="EMBL/GenBank/DDBJ databases">
        <title>Friends and foes A comparative genomics study of 23 Aspergillus species from section Flavi.</title>
        <authorList>
            <consortium name="DOE Joint Genome Institute"/>
            <person name="Kjaerbolling I."/>
            <person name="Vesth T."/>
            <person name="Frisvad J.C."/>
            <person name="Nybo J.L."/>
            <person name="Theobald S."/>
            <person name="Kildgaard S."/>
            <person name="Isbrandt T."/>
            <person name="Kuo A."/>
            <person name="Sato A."/>
            <person name="Lyhne E.K."/>
            <person name="Kogle M.E."/>
            <person name="Wiebenga A."/>
            <person name="Kun R.S."/>
            <person name="Lubbers R.J."/>
            <person name="Makela M.R."/>
            <person name="Barry K."/>
            <person name="Chovatia M."/>
            <person name="Clum A."/>
            <person name="Daum C."/>
            <person name="Haridas S."/>
            <person name="He G."/>
            <person name="LaButti K."/>
            <person name="Lipzen A."/>
            <person name="Mondo S."/>
            <person name="Riley R."/>
            <person name="Salamov A."/>
            <person name="Simmons B.A."/>
            <person name="Magnuson J.K."/>
            <person name="Henrissat B."/>
            <person name="Mortensen U.H."/>
            <person name="Larsen T.O."/>
            <person name="Devries R.P."/>
            <person name="Grigoriev I.V."/>
            <person name="Machida M."/>
            <person name="Baker S.E."/>
            <person name="Andersen M.R."/>
        </authorList>
    </citation>
    <scope>NUCLEOTIDE SEQUENCE [LARGE SCALE GENOMIC DNA]</scope>
    <source>
        <strain evidence="1 2">CBS 151.66</strain>
    </source>
</reference>
<evidence type="ECO:0000313" key="1">
    <source>
        <dbReference type="EMBL" id="KAB8071643.1"/>
    </source>
</evidence>
<dbReference type="InterPro" id="IPR023214">
    <property type="entry name" value="HAD_sf"/>
</dbReference>
<dbReference type="InterPro" id="IPR051828">
    <property type="entry name" value="HAD-like_hydrolase_domain"/>
</dbReference>
<organism evidence="1 2">
    <name type="scientific">Aspergillus leporis</name>
    <dbReference type="NCBI Taxonomy" id="41062"/>
    <lineage>
        <taxon>Eukaryota</taxon>
        <taxon>Fungi</taxon>
        <taxon>Dikarya</taxon>
        <taxon>Ascomycota</taxon>
        <taxon>Pezizomycotina</taxon>
        <taxon>Eurotiomycetes</taxon>
        <taxon>Eurotiomycetidae</taxon>
        <taxon>Eurotiales</taxon>
        <taxon>Aspergillaceae</taxon>
        <taxon>Aspergillus</taxon>
        <taxon>Aspergillus subgen. Circumdati</taxon>
    </lineage>
</organism>
<evidence type="ECO:0000313" key="2">
    <source>
        <dbReference type="Proteomes" id="UP000326565"/>
    </source>
</evidence>
<keyword evidence="1" id="KW-0378">Hydrolase</keyword>